<gene>
    <name evidence="4" type="ordered locus">Fisuc_2288</name>
    <name evidence="5" type="ordered locus">FSU_2835</name>
</gene>
<reference evidence="6" key="2">
    <citation type="submission" date="2010-08" db="EMBL/GenBank/DDBJ databases">
        <title>Complete sequence of Fibrobacter succinogenes subsp. succinogenes S85.</title>
        <authorList>
            <person name="Durkin A.S."/>
            <person name="Nelson K.E."/>
            <person name="Morrison M."/>
            <person name="Forsberg C.W."/>
            <person name="Wilson D.B."/>
            <person name="Russell J.B."/>
            <person name="Cann I.K.O."/>
            <person name="Mackie R.I."/>
            <person name="White B.A."/>
        </authorList>
    </citation>
    <scope>NUCLEOTIDE SEQUENCE [LARGE SCALE GENOMIC DNA]</scope>
    <source>
        <strain evidence="6">ATCC 19169 / S85</strain>
    </source>
</reference>
<dbReference type="RefSeq" id="WP_014546926.1">
    <property type="nucleotide sequence ID" value="NC_013410.1"/>
</dbReference>
<dbReference type="HOGENOM" id="CLU_1394514_0_0_0"/>
<dbReference type="Gene3D" id="3.30.750.24">
    <property type="entry name" value="STAS domain"/>
    <property type="match status" value="1"/>
</dbReference>
<dbReference type="KEGG" id="fsc:FSU_2835"/>
<feature type="region of interest" description="Disordered" evidence="1">
    <location>
        <begin position="129"/>
        <end position="170"/>
    </location>
</feature>
<dbReference type="eggNOG" id="COG1366">
    <property type="taxonomic scope" value="Bacteria"/>
</dbReference>
<dbReference type="Pfam" id="PF01740">
    <property type="entry name" value="STAS"/>
    <property type="match status" value="1"/>
</dbReference>
<feature type="transmembrane region" description="Helical" evidence="2">
    <location>
        <begin position="174"/>
        <end position="194"/>
    </location>
</feature>
<keyword evidence="7" id="KW-1185">Reference proteome</keyword>
<feature type="domain" description="STAS" evidence="3">
    <location>
        <begin position="19"/>
        <end position="112"/>
    </location>
</feature>
<protein>
    <submittedName>
        <fullName evidence="4">Anti-sigma-factor antagonist</fullName>
    </submittedName>
    <submittedName>
        <fullName evidence="5">STAS domain protein</fullName>
    </submittedName>
</protein>
<evidence type="ECO:0000313" key="6">
    <source>
        <dbReference type="Proteomes" id="UP000000517"/>
    </source>
</evidence>
<dbReference type="PROSITE" id="PS50801">
    <property type="entry name" value="STAS"/>
    <property type="match status" value="1"/>
</dbReference>
<accession>C9RKS6</accession>
<reference evidence="5" key="3">
    <citation type="submission" date="2010-08" db="EMBL/GenBank/DDBJ databases">
        <authorList>
            <person name="Durkin A.S."/>
            <person name="Nelson K.E."/>
            <person name="Morrison M."/>
            <person name="Forsberg C.W."/>
            <person name="Wilson D.B."/>
            <person name="Russell J.B."/>
            <person name="Cann I.K.O."/>
            <person name="Mackie R.I."/>
            <person name="White B.A."/>
        </authorList>
    </citation>
    <scope>NUCLEOTIDE SEQUENCE</scope>
    <source>
        <strain evidence="5">S85</strain>
    </source>
</reference>
<proteinExistence type="predicted"/>
<dbReference type="EMBL" id="CP002158">
    <property type="protein sequence ID" value="ADL24831.1"/>
    <property type="molecule type" value="Genomic_DNA"/>
</dbReference>
<dbReference type="InterPro" id="IPR036513">
    <property type="entry name" value="STAS_dom_sf"/>
</dbReference>
<dbReference type="OrthoDB" id="9787694at2"/>
<name>C9RKS6_FIBSS</name>
<evidence type="ECO:0000313" key="7">
    <source>
        <dbReference type="Proteomes" id="UP000001497"/>
    </source>
</evidence>
<organism evidence="5 6">
    <name type="scientific">Fibrobacter succinogenes (strain ATCC 19169 / S85)</name>
    <dbReference type="NCBI Taxonomy" id="59374"/>
    <lineage>
        <taxon>Bacteria</taxon>
        <taxon>Pseudomonadati</taxon>
        <taxon>Fibrobacterota</taxon>
        <taxon>Fibrobacteria</taxon>
        <taxon>Fibrobacterales</taxon>
        <taxon>Fibrobacteraceae</taxon>
        <taxon>Fibrobacter</taxon>
    </lineage>
</organism>
<evidence type="ECO:0000259" key="3">
    <source>
        <dbReference type="PROSITE" id="PS50801"/>
    </source>
</evidence>
<keyword evidence="2" id="KW-0472">Membrane</keyword>
<dbReference type="KEGG" id="fsu:Fisuc_2288"/>
<dbReference type="AlphaFoldDB" id="C9RKS6"/>
<evidence type="ECO:0000256" key="2">
    <source>
        <dbReference type="SAM" id="Phobius"/>
    </source>
</evidence>
<dbReference type="InterPro" id="IPR002645">
    <property type="entry name" value="STAS_dom"/>
</dbReference>
<sequence length="195" mass="21384">MLDTKNVGLFLLLPAPLNPIGAFDAETFKANFRAVMTANDDAKFIAVDLSGIDFVYSDAYNAFMQFHQELAKRNGTFAVLADRESLVRSLRKVGLERFIRIFMSADEMAAYAPIEQKAAVLEQVEKPVAEEPAKPEVPKTQAEPQPAPETPVAAHTEPRILDKNPLVDESSSKGSLVTVIILLLIVIAVVSYLVL</sequence>
<dbReference type="STRING" id="59374.FSU_2835"/>
<dbReference type="Proteomes" id="UP000000517">
    <property type="component" value="Chromosome"/>
</dbReference>
<evidence type="ECO:0000313" key="5">
    <source>
        <dbReference type="EMBL" id="ADL24831.1"/>
    </source>
</evidence>
<feature type="compositionally biased region" description="Basic and acidic residues" evidence="1">
    <location>
        <begin position="156"/>
        <end position="166"/>
    </location>
</feature>
<reference evidence="4 7" key="1">
    <citation type="submission" date="2009-10" db="EMBL/GenBank/DDBJ databases">
        <title>Complete sequence of Fibrobacter succinogenes subsp. succinogenes S85.</title>
        <authorList>
            <consortium name="US DOE Joint Genome Institute"/>
            <person name="Lucas S."/>
            <person name="Copeland A."/>
            <person name="Lapidus A."/>
            <person name="Glavina del Rio T."/>
            <person name="Tice H."/>
            <person name="Bruce D."/>
            <person name="Goodwin L."/>
            <person name="Pitluck S."/>
            <person name="Chertkov O."/>
            <person name="Detter J.C."/>
            <person name="Han C."/>
            <person name="Tapia R."/>
            <person name="Larimer F."/>
            <person name="Land M."/>
            <person name="Hauser L."/>
            <person name="Kyrpides N."/>
            <person name="Mikhailova N."/>
            <person name="Weimer P.J."/>
            <person name="Stevenson D.M."/>
            <person name="Boyum J."/>
            <person name="Brumm P.I."/>
            <person name="Mead D."/>
        </authorList>
    </citation>
    <scope>NUCLEOTIDE SEQUENCE [LARGE SCALE GENOMIC DNA]</scope>
    <source>
        <strain evidence="7">ATCC 19169 / S85</strain>
        <strain evidence="4">S85</strain>
    </source>
</reference>
<dbReference type="Proteomes" id="UP000001497">
    <property type="component" value="Chromosome"/>
</dbReference>
<keyword evidence="2" id="KW-1133">Transmembrane helix</keyword>
<dbReference type="EMBL" id="CP001792">
    <property type="protein sequence ID" value="ACX75874.1"/>
    <property type="molecule type" value="Genomic_DNA"/>
</dbReference>
<evidence type="ECO:0000256" key="1">
    <source>
        <dbReference type="SAM" id="MobiDB-lite"/>
    </source>
</evidence>
<keyword evidence="2" id="KW-0812">Transmembrane</keyword>
<evidence type="ECO:0000313" key="4">
    <source>
        <dbReference type="EMBL" id="ACX75874.1"/>
    </source>
</evidence>
<dbReference type="SUPFAM" id="SSF52091">
    <property type="entry name" value="SpoIIaa-like"/>
    <property type="match status" value="1"/>
</dbReference>